<feature type="transmembrane region" description="Helical" evidence="1">
    <location>
        <begin position="164"/>
        <end position="186"/>
    </location>
</feature>
<dbReference type="STRING" id="1524460.IX84_14790"/>
<feature type="transmembrane region" description="Helical" evidence="1">
    <location>
        <begin position="250"/>
        <end position="271"/>
    </location>
</feature>
<keyword evidence="1" id="KW-0408">Iron</keyword>
<dbReference type="EC" id="1.13.11.63" evidence="1"/>
<dbReference type="EMBL" id="JPOS01000035">
    <property type="protein sequence ID" value="KGE87478.1"/>
    <property type="molecule type" value="Genomic_DNA"/>
</dbReference>
<evidence type="ECO:0000313" key="3">
    <source>
        <dbReference type="Proteomes" id="UP000029736"/>
    </source>
</evidence>
<feature type="transmembrane region" description="Helical" evidence="1">
    <location>
        <begin position="124"/>
        <end position="143"/>
    </location>
</feature>
<comment type="function">
    <text evidence="1">Catalyzes the cleavage of beta-carotene at its central double bond (15,15') to yield two molecules of all-trans-retinal.</text>
</comment>
<keyword evidence="1" id="KW-0560">Oxidoreductase</keyword>
<accession>A0A098S745</accession>
<dbReference type="Pfam" id="PF15461">
    <property type="entry name" value="BCD"/>
    <property type="match status" value="1"/>
</dbReference>
<sequence length="319" mass="36095">MTSRYPVLYRSIQGIALLAVLLSLLVPGWLSSVQLIVALVMILLIGIPHGATDYLIFQQLSRPLWGSREMTRFYINYILLMAAFAALWWILPELALLVFLGISIYHFGQSNWNYVGFQSKLEAVGTHVLWGSFVLFVPILWHYETAAPIIGSITGAPAPQISGAWREAVSITLLVLNLWLCVYYFVQDKVTRKEFMDEVVNLFALALLLINLPLLLGFAIYFVCWHSLSSMMDQIRFFRRQVQSYNVAQYIKNALPLSLAAIGTLGVFAFAQVKMDIPLNIGIVFVFISVVTLPHMILIDQLYQEDNAVSAYNSMNKEF</sequence>
<dbReference type="Proteomes" id="UP000029736">
    <property type="component" value="Unassembled WGS sequence"/>
</dbReference>
<dbReference type="GO" id="GO:0005506">
    <property type="term" value="F:iron ion binding"/>
    <property type="evidence" value="ECO:0007669"/>
    <property type="project" value="UniProtKB-UniRule"/>
</dbReference>
<keyword evidence="3" id="KW-1185">Reference proteome</keyword>
<comment type="subcellular location">
    <subcellularLocation>
        <location evidence="1">Cell membrane</location>
        <topology evidence="1">Multi-pass membrane protein</topology>
    </subcellularLocation>
</comment>
<keyword evidence="1" id="KW-1003">Cell membrane</keyword>
<feature type="transmembrane region" description="Helical" evidence="1">
    <location>
        <begin position="7"/>
        <end position="30"/>
    </location>
</feature>
<dbReference type="NCBIfam" id="TIGR03753">
    <property type="entry name" value="blh_monoox"/>
    <property type="match status" value="1"/>
</dbReference>
<keyword evidence="1" id="KW-0472">Membrane</keyword>
<evidence type="ECO:0000313" key="2">
    <source>
        <dbReference type="EMBL" id="KGE87478.1"/>
    </source>
</evidence>
<comment type="caution">
    <text evidence="2">The sequence shown here is derived from an EMBL/GenBank/DDBJ whole genome shotgun (WGS) entry which is preliminary data.</text>
</comment>
<keyword evidence="1" id="KW-0479">Metal-binding</keyword>
<dbReference type="AlphaFoldDB" id="A0A098S745"/>
<evidence type="ECO:0000256" key="1">
    <source>
        <dbReference type="HAMAP-Rule" id="MF_02093"/>
    </source>
</evidence>
<dbReference type="GO" id="GO:0005886">
    <property type="term" value="C:plasma membrane"/>
    <property type="evidence" value="ECO:0007669"/>
    <property type="project" value="UniProtKB-SubCell"/>
</dbReference>
<feature type="transmembrane region" description="Helical" evidence="1">
    <location>
        <begin position="77"/>
        <end position="104"/>
    </location>
</feature>
<proteinExistence type="inferred from homology"/>
<keyword evidence="1" id="KW-0812">Transmembrane</keyword>
<reference evidence="2 3" key="1">
    <citation type="journal article" date="2014" name="Int. J. Syst. Evol. Microbiol.">
        <title>Phaeodactylibacter xiamenensis gen. nov., sp. nov., a member of the family Saprospiraceae isolated from the marine alga Phaeodactylum tricornutum.</title>
        <authorList>
            <person name="Chen Z.Jr."/>
            <person name="Lei X."/>
            <person name="Lai Q."/>
            <person name="Li Y."/>
            <person name="Zhang B."/>
            <person name="Zhang J."/>
            <person name="Zhang H."/>
            <person name="Yang L."/>
            <person name="Zheng W."/>
            <person name="Tian Y."/>
            <person name="Yu Z."/>
            <person name="Xu H.Jr."/>
            <person name="Zheng T."/>
        </authorList>
    </citation>
    <scope>NUCLEOTIDE SEQUENCE [LARGE SCALE GENOMIC DNA]</scope>
    <source>
        <strain evidence="2 3">KD52</strain>
    </source>
</reference>
<comment type="caution">
    <text evidence="1">Lacks conserved residue(s) required for the propagation of feature annotation.</text>
</comment>
<keyword evidence="1" id="KW-1133">Transmembrane helix</keyword>
<comment type="similarity">
    <text evidence="1">Belongs to the Brp/Blh beta-carotene diooxygenase family.</text>
</comment>
<dbReference type="InterPro" id="IPR022270">
    <property type="entry name" value="Blh_diox"/>
</dbReference>
<gene>
    <name evidence="2" type="ORF">IX84_14790</name>
</gene>
<dbReference type="GO" id="GO:0016121">
    <property type="term" value="P:carotene catabolic process"/>
    <property type="evidence" value="ECO:0007669"/>
    <property type="project" value="UniProtKB-UniRule"/>
</dbReference>
<comment type="cofactor">
    <cofactor evidence="1">
        <name>Fe(2+)</name>
        <dbReference type="ChEBI" id="CHEBI:29033"/>
    </cofactor>
</comment>
<dbReference type="HAMAP" id="MF_02093">
    <property type="entry name" value="Beta_carotene_diox"/>
    <property type="match status" value="1"/>
</dbReference>
<comment type="catalytic activity">
    <reaction evidence="1">
        <text>all-trans-beta-carotene + O2 = 2 all-trans-retinal</text>
        <dbReference type="Rhea" id="RHEA:32887"/>
        <dbReference type="ChEBI" id="CHEBI:15379"/>
        <dbReference type="ChEBI" id="CHEBI:17579"/>
        <dbReference type="ChEBI" id="CHEBI:17898"/>
        <dbReference type="EC" id="1.13.11.63"/>
    </reaction>
</comment>
<protein>
    <recommendedName>
        <fullName evidence="1">Probable beta-carotene 15,15'-dioxygenase</fullName>
        <ecNumber evidence="1">1.13.11.63</ecNumber>
    </recommendedName>
</protein>
<organism evidence="2 3">
    <name type="scientific">Phaeodactylibacter xiamenensis</name>
    <dbReference type="NCBI Taxonomy" id="1524460"/>
    <lineage>
        <taxon>Bacteria</taxon>
        <taxon>Pseudomonadati</taxon>
        <taxon>Bacteroidota</taxon>
        <taxon>Saprospiria</taxon>
        <taxon>Saprospirales</taxon>
        <taxon>Haliscomenobacteraceae</taxon>
        <taxon>Phaeodactylibacter</taxon>
    </lineage>
</organism>
<name>A0A098S745_9BACT</name>
<dbReference type="GO" id="GO:0003834">
    <property type="term" value="F:beta-carotene 15,15'-dioxygenase activity"/>
    <property type="evidence" value="ECO:0007669"/>
    <property type="project" value="UniProtKB-EC"/>
</dbReference>
<feature type="transmembrane region" description="Helical" evidence="1">
    <location>
        <begin position="277"/>
        <end position="298"/>
    </location>
</feature>
<feature type="transmembrane region" description="Helical" evidence="1">
    <location>
        <begin position="36"/>
        <end position="56"/>
    </location>
</feature>
<keyword evidence="1" id="KW-0223">Dioxygenase</keyword>
<dbReference type="GO" id="GO:0010436">
    <property type="term" value="F:carotenoid dioxygenase activity"/>
    <property type="evidence" value="ECO:0007669"/>
    <property type="project" value="UniProtKB-UniRule"/>
</dbReference>
<dbReference type="RefSeq" id="WP_044221900.1">
    <property type="nucleotide sequence ID" value="NZ_JBKAGJ010000044.1"/>
</dbReference>
<feature type="transmembrane region" description="Helical" evidence="1">
    <location>
        <begin position="206"/>
        <end position="229"/>
    </location>
</feature>